<evidence type="ECO:0000313" key="2">
    <source>
        <dbReference type="Proteomes" id="UP001054252"/>
    </source>
</evidence>
<protein>
    <submittedName>
        <fullName evidence="1">Uncharacterized protein</fullName>
    </submittedName>
</protein>
<dbReference type="AlphaFoldDB" id="A0AAV5I4I3"/>
<name>A0AAV5I4I3_9ROSI</name>
<sequence>MWIMKEMHLMSMPKLKQGRANNSTLEYDPIVFSSDEAYASDWRINFC</sequence>
<keyword evidence="2" id="KW-1185">Reference proteome</keyword>
<dbReference type="EMBL" id="BPVZ01000009">
    <property type="protein sequence ID" value="GKU96023.1"/>
    <property type="molecule type" value="Genomic_DNA"/>
</dbReference>
<proteinExistence type="predicted"/>
<gene>
    <name evidence="1" type="ORF">SLEP1_g9304</name>
</gene>
<evidence type="ECO:0000313" key="1">
    <source>
        <dbReference type="EMBL" id="GKU96023.1"/>
    </source>
</evidence>
<organism evidence="1 2">
    <name type="scientific">Rubroshorea leprosula</name>
    <dbReference type="NCBI Taxonomy" id="152421"/>
    <lineage>
        <taxon>Eukaryota</taxon>
        <taxon>Viridiplantae</taxon>
        <taxon>Streptophyta</taxon>
        <taxon>Embryophyta</taxon>
        <taxon>Tracheophyta</taxon>
        <taxon>Spermatophyta</taxon>
        <taxon>Magnoliopsida</taxon>
        <taxon>eudicotyledons</taxon>
        <taxon>Gunneridae</taxon>
        <taxon>Pentapetalae</taxon>
        <taxon>rosids</taxon>
        <taxon>malvids</taxon>
        <taxon>Malvales</taxon>
        <taxon>Dipterocarpaceae</taxon>
        <taxon>Rubroshorea</taxon>
    </lineage>
</organism>
<comment type="caution">
    <text evidence="1">The sequence shown here is derived from an EMBL/GenBank/DDBJ whole genome shotgun (WGS) entry which is preliminary data.</text>
</comment>
<accession>A0AAV5I4I3</accession>
<dbReference type="Proteomes" id="UP001054252">
    <property type="component" value="Unassembled WGS sequence"/>
</dbReference>
<reference evidence="1 2" key="1">
    <citation type="journal article" date="2021" name="Commun. Biol.">
        <title>The genome of Shorea leprosula (Dipterocarpaceae) highlights the ecological relevance of drought in aseasonal tropical rainforests.</title>
        <authorList>
            <person name="Ng K.K.S."/>
            <person name="Kobayashi M.J."/>
            <person name="Fawcett J.A."/>
            <person name="Hatakeyama M."/>
            <person name="Paape T."/>
            <person name="Ng C.H."/>
            <person name="Ang C.C."/>
            <person name="Tnah L.H."/>
            <person name="Lee C.T."/>
            <person name="Nishiyama T."/>
            <person name="Sese J."/>
            <person name="O'Brien M.J."/>
            <person name="Copetti D."/>
            <person name="Mohd Noor M.I."/>
            <person name="Ong R.C."/>
            <person name="Putra M."/>
            <person name="Sireger I.Z."/>
            <person name="Indrioko S."/>
            <person name="Kosugi Y."/>
            <person name="Izuno A."/>
            <person name="Isagi Y."/>
            <person name="Lee S.L."/>
            <person name="Shimizu K.K."/>
        </authorList>
    </citation>
    <scope>NUCLEOTIDE SEQUENCE [LARGE SCALE GENOMIC DNA]</scope>
    <source>
        <strain evidence="1">214</strain>
    </source>
</reference>